<dbReference type="InterPro" id="IPR010621">
    <property type="entry name" value="DUF1214"/>
</dbReference>
<gene>
    <name evidence="4" type="ORF">LX64_02558</name>
</gene>
<name>A0A327QM40_9BACT</name>
<evidence type="ECO:0000259" key="3">
    <source>
        <dbReference type="Pfam" id="PF06863"/>
    </source>
</evidence>
<feature type="domain" description="DUF1214" evidence="2">
    <location>
        <begin position="375"/>
        <end position="481"/>
    </location>
</feature>
<dbReference type="SUPFAM" id="SSF160935">
    <property type="entry name" value="VPA0735-like"/>
    <property type="match status" value="1"/>
</dbReference>
<dbReference type="Gene3D" id="1.10.3360.10">
    <property type="entry name" value="VPA0735-like domain"/>
    <property type="match status" value="1"/>
</dbReference>
<dbReference type="OrthoDB" id="272779at2"/>
<dbReference type="Gene3D" id="2.60.120.600">
    <property type="entry name" value="Domain of unknown function DUF1214, C-terminal domain"/>
    <property type="match status" value="1"/>
</dbReference>
<dbReference type="InterPro" id="IPR037049">
    <property type="entry name" value="DUF1214_C_sf"/>
</dbReference>
<feature type="domain" description="DUF1254" evidence="3">
    <location>
        <begin position="111"/>
        <end position="220"/>
    </location>
</feature>
<evidence type="ECO:0000256" key="1">
    <source>
        <dbReference type="SAM" id="SignalP"/>
    </source>
</evidence>
<dbReference type="InterPro" id="IPR037050">
    <property type="entry name" value="DUF1254_sf"/>
</dbReference>
<dbReference type="Gene3D" id="2.60.40.1610">
    <property type="entry name" value="Domain of unknown function DUF1254"/>
    <property type="match status" value="1"/>
</dbReference>
<dbReference type="Pfam" id="PF06863">
    <property type="entry name" value="DUF1254"/>
    <property type="match status" value="1"/>
</dbReference>
<proteinExistence type="predicted"/>
<dbReference type="AlphaFoldDB" id="A0A327QM40"/>
<reference evidence="4 5" key="1">
    <citation type="submission" date="2018-06" db="EMBL/GenBank/DDBJ databases">
        <title>Genomic Encyclopedia of Archaeal and Bacterial Type Strains, Phase II (KMG-II): from individual species to whole genera.</title>
        <authorList>
            <person name="Goeker M."/>
        </authorList>
    </citation>
    <scope>NUCLEOTIDE SEQUENCE [LARGE SCALE GENOMIC DNA]</scope>
    <source>
        <strain evidence="4 5">DSM 23857</strain>
    </source>
</reference>
<dbReference type="PANTHER" id="PTHR36509">
    <property type="entry name" value="BLL3101 PROTEIN"/>
    <property type="match status" value="1"/>
</dbReference>
<dbReference type="RefSeq" id="WP_111597993.1">
    <property type="nucleotide sequence ID" value="NZ_QLLL01000004.1"/>
</dbReference>
<accession>A0A327QM40</accession>
<keyword evidence="1" id="KW-0732">Signal</keyword>
<evidence type="ECO:0000313" key="5">
    <source>
        <dbReference type="Proteomes" id="UP000249547"/>
    </source>
</evidence>
<keyword evidence="5" id="KW-1185">Reference proteome</keyword>
<sequence length="499" mass="55334">MNQLLQKPLLALSCLAFSSTVLISCQNNGTTSKPSSNNNSDTGYAFNGGYPSEETIQKVYDDIDLVRAINAYKFFYPSVSGYAILKGNLDIGVTPNKVFGKMDTKPKHVGFTLNSDTPYGPILLDLSIGPIVIELPPAPLIVAAMDLNQRWVADMGIPGPDEGKGGKHLILPPGYKGDIPTGYHVWHSSSNNLTVGARSLPINGDVAGAMNRLTEIKVYPLDPKTPWTTPTWPDLTPKPNNTTPLAWENNIQYWEKLAELVRMEPAYPGYANNYGDLAALGITKDQPFKPGDRMKRILEKAAKIANGQMRVTSFADRRPDAVVWKDRQWQWVGLRPENGDFATPNYTDIEAREVWFYQAIGASPAMFRRKAGTGSLYWLGMKDNKGQYVDGANTYKLVIPQPVPAGLFWSITIYDAETRSQIDTDQGYAALRSLFELKDFSKDKEVDLYFGPKAPAGKEKQWIKTIPGKGWFAYIRIYGPGEAAFNGAWKPGDFEQVTN</sequence>
<comment type="caution">
    <text evidence="4">The sequence shown here is derived from an EMBL/GenBank/DDBJ whole genome shotgun (WGS) entry which is preliminary data.</text>
</comment>
<feature type="chain" id="PRO_5016259642" description="DUF1254 domain-containing protein" evidence="1">
    <location>
        <begin position="24"/>
        <end position="499"/>
    </location>
</feature>
<dbReference type="EMBL" id="QLLL01000004">
    <property type="protein sequence ID" value="RAJ05400.1"/>
    <property type="molecule type" value="Genomic_DNA"/>
</dbReference>
<evidence type="ECO:0000313" key="4">
    <source>
        <dbReference type="EMBL" id="RAJ05400.1"/>
    </source>
</evidence>
<dbReference type="PANTHER" id="PTHR36509:SF3">
    <property type="entry name" value="SIGNAL PEPTIDE PROTEIN"/>
    <property type="match status" value="1"/>
</dbReference>
<organism evidence="4 5">
    <name type="scientific">Chitinophaga skermanii</name>
    <dbReference type="NCBI Taxonomy" id="331697"/>
    <lineage>
        <taxon>Bacteria</taxon>
        <taxon>Pseudomonadati</taxon>
        <taxon>Bacteroidota</taxon>
        <taxon>Chitinophagia</taxon>
        <taxon>Chitinophagales</taxon>
        <taxon>Chitinophagaceae</taxon>
        <taxon>Chitinophaga</taxon>
    </lineage>
</organism>
<dbReference type="Pfam" id="PF06742">
    <property type="entry name" value="DUF1214"/>
    <property type="match status" value="1"/>
</dbReference>
<dbReference type="PROSITE" id="PS51257">
    <property type="entry name" value="PROKAR_LIPOPROTEIN"/>
    <property type="match status" value="1"/>
</dbReference>
<evidence type="ECO:0008006" key="6">
    <source>
        <dbReference type="Google" id="ProtNLM"/>
    </source>
</evidence>
<dbReference type="InterPro" id="IPR010679">
    <property type="entry name" value="DUF1254"/>
</dbReference>
<feature type="signal peptide" evidence="1">
    <location>
        <begin position="1"/>
        <end position="23"/>
    </location>
</feature>
<evidence type="ECO:0000259" key="2">
    <source>
        <dbReference type="Pfam" id="PF06742"/>
    </source>
</evidence>
<protein>
    <recommendedName>
        <fullName evidence="6">DUF1254 domain-containing protein</fullName>
    </recommendedName>
</protein>
<dbReference type="Proteomes" id="UP000249547">
    <property type="component" value="Unassembled WGS sequence"/>
</dbReference>